<dbReference type="PANTHER" id="PTHR43101:SF1">
    <property type="entry name" value="BETA-FRUCTOSIDASE"/>
    <property type="match status" value="1"/>
</dbReference>
<evidence type="ECO:0000256" key="3">
    <source>
        <dbReference type="ARBA" id="ARBA00022801"/>
    </source>
</evidence>
<dbReference type="Proteomes" id="UP000813384">
    <property type="component" value="Unassembled WGS sequence"/>
</dbReference>
<sequence>MKNKKYLLLLLIVPLLLGGMQLMKSEKSTITALYPRSPESFVGDPMPYYNGKDFLIYYLEDQRLDTIGFHPFSLLRTRNFYQYVDEGEVLPYVNEEDSIERALGTGSITQDKQGTYHAFYTGHNGSLTPKEQIMHATSRDGIKWEKNEHDTFKAGPNYAADDFRDPFVFWEEESQEYWMLITTRANDTGVIARYTSTDLSNWQDEGIFFSNDLGDDSNLECPSLIHYQGKWYLAFSDQFGERLVHYRVADEITGEFKRVDESDYVDGAGFYAGRLETDGENLYLVGWIPTKDNHEDRGNYNWAGNLAVHQLRSNEAGILSPTLPIAATKKITQETIALEQEQTLAFKEESMLYQSTYSPTNKRIVLSVGDQNHVVLDFNQQTMAYYYDHFDNLENSESKTAIQFEESDAYSVQIVKEKDVLVVYIGGKALSNRIYAGAKEGIAIRIID</sequence>
<evidence type="ECO:0000313" key="6">
    <source>
        <dbReference type="EMBL" id="MCC9273059.1"/>
    </source>
</evidence>
<dbReference type="Pfam" id="PF00251">
    <property type="entry name" value="Glyco_hydro_32N"/>
    <property type="match status" value="1"/>
</dbReference>
<comment type="similarity">
    <text evidence="1">Belongs to the glycosyl hydrolase 32 family.</text>
</comment>
<accession>A0A9E4DR29</accession>
<dbReference type="GO" id="GO:0004564">
    <property type="term" value="F:beta-fructofuranosidase activity"/>
    <property type="evidence" value="ECO:0007669"/>
    <property type="project" value="UniProtKB-EC"/>
</dbReference>
<evidence type="ECO:0000256" key="1">
    <source>
        <dbReference type="ARBA" id="ARBA00009902"/>
    </source>
</evidence>
<name>A0A9E4DR29_9ENTE</name>
<dbReference type="GO" id="GO:0005975">
    <property type="term" value="P:carbohydrate metabolic process"/>
    <property type="evidence" value="ECO:0007669"/>
    <property type="project" value="InterPro"/>
</dbReference>
<comment type="caution">
    <text evidence="6">The sequence shown here is derived from an EMBL/GenBank/DDBJ whole genome shotgun (WGS) entry which is preliminary data.</text>
</comment>
<gene>
    <name evidence="6" type="ORF">K8V42_02065</name>
</gene>
<dbReference type="SMART" id="SM00640">
    <property type="entry name" value="Glyco_32"/>
    <property type="match status" value="1"/>
</dbReference>
<reference evidence="6" key="1">
    <citation type="journal article" date="2021" name="PeerJ">
        <title>Extensive microbial diversity within the chicken gut microbiome revealed by metagenomics and culture.</title>
        <authorList>
            <person name="Gilroy R."/>
            <person name="Ravi A."/>
            <person name="Getino M."/>
            <person name="Pursley I."/>
            <person name="Horton D.L."/>
            <person name="Alikhan N.F."/>
            <person name="Baker D."/>
            <person name="Gharbi K."/>
            <person name="Hall N."/>
            <person name="Watson M."/>
            <person name="Adriaenssens E.M."/>
            <person name="Foster-Nyarko E."/>
            <person name="Jarju S."/>
            <person name="Secka A."/>
            <person name="Antonio M."/>
            <person name="Oren A."/>
            <person name="Chaudhuri R.R."/>
            <person name="La Ragione R."/>
            <person name="Hildebrand F."/>
            <person name="Pallen M.J."/>
        </authorList>
    </citation>
    <scope>NUCLEOTIDE SEQUENCE</scope>
    <source>
        <strain evidence="6">150</strain>
    </source>
</reference>
<dbReference type="PANTHER" id="PTHR43101">
    <property type="entry name" value="BETA-FRUCTOSIDASE"/>
    <property type="match status" value="1"/>
</dbReference>
<evidence type="ECO:0000259" key="5">
    <source>
        <dbReference type="Pfam" id="PF00251"/>
    </source>
</evidence>
<dbReference type="InterPro" id="IPR051214">
    <property type="entry name" value="GH32_Enzymes"/>
</dbReference>
<evidence type="ECO:0000256" key="4">
    <source>
        <dbReference type="ARBA" id="ARBA00023295"/>
    </source>
</evidence>
<feature type="domain" description="Glycosyl hydrolase family 32 N-terminal" evidence="5">
    <location>
        <begin position="48"/>
        <end position="308"/>
    </location>
</feature>
<organism evidence="6 7">
    <name type="scientific">Enterococcus aquimarinus</name>
    <dbReference type="NCBI Taxonomy" id="328396"/>
    <lineage>
        <taxon>Bacteria</taxon>
        <taxon>Bacillati</taxon>
        <taxon>Bacillota</taxon>
        <taxon>Bacilli</taxon>
        <taxon>Lactobacillales</taxon>
        <taxon>Enterococcaceae</taxon>
        <taxon>Enterococcus</taxon>
    </lineage>
</organism>
<dbReference type="CDD" id="cd08995">
    <property type="entry name" value="GH32_EcAec43-like"/>
    <property type="match status" value="1"/>
</dbReference>
<dbReference type="InterPro" id="IPR023296">
    <property type="entry name" value="Glyco_hydro_beta-prop_sf"/>
</dbReference>
<dbReference type="AlphaFoldDB" id="A0A9E4DR29"/>
<keyword evidence="3" id="KW-0378">Hydrolase</keyword>
<dbReference type="InterPro" id="IPR001362">
    <property type="entry name" value="Glyco_hydro_32"/>
</dbReference>
<dbReference type="SUPFAM" id="SSF75005">
    <property type="entry name" value="Arabinanase/levansucrase/invertase"/>
    <property type="match status" value="1"/>
</dbReference>
<keyword evidence="4" id="KW-0326">Glycosidase</keyword>
<protein>
    <recommendedName>
        <fullName evidence="2">beta-fructofuranosidase</fullName>
        <ecNumber evidence="2">3.2.1.26</ecNumber>
    </recommendedName>
</protein>
<dbReference type="EMBL" id="JAJJVO010000036">
    <property type="protein sequence ID" value="MCC9273059.1"/>
    <property type="molecule type" value="Genomic_DNA"/>
</dbReference>
<reference evidence="6" key="2">
    <citation type="submission" date="2021-11" db="EMBL/GenBank/DDBJ databases">
        <authorList>
            <person name="Gilroy R."/>
        </authorList>
    </citation>
    <scope>NUCLEOTIDE SEQUENCE</scope>
    <source>
        <strain evidence="6">150</strain>
    </source>
</reference>
<evidence type="ECO:0000313" key="7">
    <source>
        <dbReference type="Proteomes" id="UP000813384"/>
    </source>
</evidence>
<proteinExistence type="inferred from homology"/>
<evidence type="ECO:0000256" key="2">
    <source>
        <dbReference type="ARBA" id="ARBA00012758"/>
    </source>
</evidence>
<dbReference type="Gene3D" id="2.115.10.20">
    <property type="entry name" value="Glycosyl hydrolase domain, family 43"/>
    <property type="match status" value="1"/>
</dbReference>
<dbReference type="InterPro" id="IPR013148">
    <property type="entry name" value="Glyco_hydro_32_N"/>
</dbReference>
<dbReference type="EC" id="3.2.1.26" evidence="2"/>